<dbReference type="GO" id="GO:0032259">
    <property type="term" value="P:methylation"/>
    <property type="evidence" value="ECO:0007669"/>
    <property type="project" value="UniProtKB-KW"/>
</dbReference>
<dbReference type="InterPro" id="IPR036388">
    <property type="entry name" value="WH-like_DNA-bd_sf"/>
</dbReference>
<keyword evidence="1 7" id="KW-0489">Methyltransferase</keyword>
<dbReference type="InterPro" id="IPR012967">
    <property type="entry name" value="COMT_dimerisation"/>
</dbReference>
<reference evidence="7 8" key="1">
    <citation type="submission" date="2018-06" db="EMBL/GenBank/DDBJ databases">
        <title>Thermoflavimicrobium daqus sp. nov., a thermophilic microbe isolated from Moutai-flavour Daqu.</title>
        <authorList>
            <person name="Wang X."/>
            <person name="Zhou H."/>
        </authorList>
    </citation>
    <scope>NUCLEOTIDE SEQUENCE [LARGE SCALE GENOMIC DNA]</scope>
    <source>
        <strain evidence="7 8">FBKL4.011</strain>
    </source>
</reference>
<dbReference type="Gene3D" id="1.10.10.10">
    <property type="entry name" value="Winged helix-like DNA-binding domain superfamily/Winged helix DNA-binding domain"/>
    <property type="match status" value="1"/>
</dbReference>
<dbReference type="SUPFAM" id="SSF53335">
    <property type="entry name" value="S-adenosyl-L-methionine-dependent methyltransferases"/>
    <property type="match status" value="1"/>
</dbReference>
<organism evidence="7 8">
    <name type="scientific">Thermoflavimicrobium daqui</name>
    <dbReference type="NCBI Taxonomy" id="2137476"/>
    <lineage>
        <taxon>Bacteria</taxon>
        <taxon>Bacillati</taxon>
        <taxon>Bacillota</taxon>
        <taxon>Bacilli</taxon>
        <taxon>Bacillales</taxon>
        <taxon>Thermoactinomycetaceae</taxon>
        <taxon>Thermoflavimicrobium</taxon>
    </lineage>
</organism>
<evidence type="ECO:0000259" key="6">
    <source>
        <dbReference type="Pfam" id="PF08100"/>
    </source>
</evidence>
<feature type="domain" description="O-methyltransferase C-terminal" evidence="5">
    <location>
        <begin position="117"/>
        <end position="324"/>
    </location>
</feature>
<evidence type="ECO:0000256" key="4">
    <source>
        <dbReference type="PIRSR" id="PIRSR005739-1"/>
    </source>
</evidence>
<evidence type="ECO:0000256" key="1">
    <source>
        <dbReference type="ARBA" id="ARBA00022603"/>
    </source>
</evidence>
<dbReference type="Pfam" id="PF00891">
    <property type="entry name" value="Methyltransf_2"/>
    <property type="match status" value="1"/>
</dbReference>
<dbReference type="GO" id="GO:0046983">
    <property type="term" value="F:protein dimerization activity"/>
    <property type="evidence" value="ECO:0007669"/>
    <property type="project" value="InterPro"/>
</dbReference>
<evidence type="ECO:0000256" key="3">
    <source>
        <dbReference type="ARBA" id="ARBA00022691"/>
    </source>
</evidence>
<evidence type="ECO:0000259" key="5">
    <source>
        <dbReference type="Pfam" id="PF00891"/>
    </source>
</evidence>
<evidence type="ECO:0000313" key="8">
    <source>
        <dbReference type="Proteomes" id="UP000251213"/>
    </source>
</evidence>
<dbReference type="AlphaFoldDB" id="A0A364K460"/>
<dbReference type="InterPro" id="IPR016461">
    <property type="entry name" value="COMT-like"/>
</dbReference>
<feature type="active site" description="Proton acceptor" evidence="4">
    <location>
        <position position="254"/>
    </location>
</feature>
<dbReference type="Proteomes" id="UP000251213">
    <property type="component" value="Unassembled WGS sequence"/>
</dbReference>
<dbReference type="InterPro" id="IPR036390">
    <property type="entry name" value="WH_DNA-bd_sf"/>
</dbReference>
<evidence type="ECO:0000313" key="7">
    <source>
        <dbReference type="EMBL" id="RAL24049.1"/>
    </source>
</evidence>
<dbReference type="InterPro" id="IPR029063">
    <property type="entry name" value="SAM-dependent_MTases_sf"/>
</dbReference>
<feature type="domain" description="O-methyltransferase dimerisation" evidence="6">
    <location>
        <begin position="19"/>
        <end position="93"/>
    </location>
</feature>
<dbReference type="PROSITE" id="PS51683">
    <property type="entry name" value="SAM_OMT_II"/>
    <property type="match status" value="1"/>
</dbReference>
<dbReference type="InterPro" id="IPR001077">
    <property type="entry name" value="COMT_C"/>
</dbReference>
<keyword evidence="8" id="KW-1185">Reference proteome</keyword>
<dbReference type="EMBL" id="QJKK01000005">
    <property type="protein sequence ID" value="RAL24049.1"/>
    <property type="molecule type" value="Genomic_DNA"/>
</dbReference>
<dbReference type="Gene3D" id="3.40.50.150">
    <property type="entry name" value="Vaccinia Virus protein VP39"/>
    <property type="match status" value="1"/>
</dbReference>
<dbReference type="GO" id="GO:0008171">
    <property type="term" value="F:O-methyltransferase activity"/>
    <property type="evidence" value="ECO:0007669"/>
    <property type="project" value="InterPro"/>
</dbReference>
<protein>
    <submittedName>
        <fullName evidence="7">Methyltransferase</fullName>
    </submittedName>
</protein>
<dbReference type="PIRSF" id="PIRSF005739">
    <property type="entry name" value="O-mtase"/>
    <property type="match status" value="1"/>
</dbReference>
<sequence length="343" mass="38834">MNNQEKQPEQALHQHHLTQIILSFQESQAIITAAKLGIADLLKDGPKSVDELAQLCHAHPETLYRLLRALASIGIFKEEDHTVFSLTPLSHYLRSDVEGSVHSLALMVGDTKAWSAWGDLIEGIKQGEVVFDHKFKMSFYDYHTENPEFAKYFNQTMFNHTSLLTQHVLEVYDFSPFQTIVDVGGNHGYLLSSILQKYPASRGVLFDQPFVIEAVEKEHLKNNPFHDRINAVAGNFFESLPKNGDVYIFKHIIHGFHDEKARQILQNCRDVIGDGTLLIIENVLSNKNNHSFSAFMDLQMIVMSGGKERTEAEYQQLLEQAGFQMTRVIHTSSPVSIIEAVAK</sequence>
<keyword evidence="3" id="KW-0949">S-adenosyl-L-methionine</keyword>
<proteinExistence type="predicted"/>
<reference evidence="7 8" key="2">
    <citation type="submission" date="2018-06" db="EMBL/GenBank/DDBJ databases">
        <authorList>
            <person name="Zhirakovskaya E."/>
        </authorList>
    </citation>
    <scope>NUCLEOTIDE SEQUENCE [LARGE SCALE GENOMIC DNA]</scope>
    <source>
        <strain evidence="7 8">FBKL4.011</strain>
    </source>
</reference>
<gene>
    <name evidence="7" type="ORF">DL897_10125</name>
</gene>
<accession>A0A364K460</accession>
<evidence type="ECO:0000256" key="2">
    <source>
        <dbReference type="ARBA" id="ARBA00022679"/>
    </source>
</evidence>
<dbReference type="PANTHER" id="PTHR43712:SF2">
    <property type="entry name" value="O-METHYLTRANSFERASE CICE"/>
    <property type="match status" value="1"/>
</dbReference>
<dbReference type="OrthoDB" id="7418600at2"/>
<dbReference type="SUPFAM" id="SSF46785">
    <property type="entry name" value="Winged helix' DNA-binding domain"/>
    <property type="match status" value="1"/>
</dbReference>
<dbReference type="PANTHER" id="PTHR43712">
    <property type="entry name" value="PUTATIVE (AFU_ORTHOLOGUE AFUA_4G14580)-RELATED"/>
    <property type="match status" value="1"/>
</dbReference>
<keyword evidence="2 7" id="KW-0808">Transferase</keyword>
<comment type="caution">
    <text evidence="7">The sequence shown here is derived from an EMBL/GenBank/DDBJ whole genome shotgun (WGS) entry which is preliminary data.</text>
</comment>
<dbReference type="RefSeq" id="WP_113659042.1">
    <property type="nucleotide sequence ID" value="NZ_KZ845667.1"/>
</dbReference>
<name>A0A364K460_9BACL</name>
<dbReference type="Pfam" id="PF08100">
    <property type="entry name" value="Dimerisation"/>
    <property type="match status" value="1"/>
</dbReference>